<feature type="transmembrane region" description="Helical" evidence="1">
    <location>
        <begin position="9"/>
        <end position="27"/>
    </location>
</feature>
<evidence type="ECO:0008006" key="4">
    <source>
        <dbReference type="Google" id="ProtNLM"/>
    </source>
</evidence>
<dbReference type="EMBL" id="DXGK01000084">
    <property type="protein sequence ID" value="HIW70553.1"/>
    <property type="molecule type" value="Genomic_DNA"/>
</dbReference>
<reference evidence="2" key="2">
    <citation type="submission" date="2021-04" db="EMBL/GenBank/DDBJ databases">
        <authorList>
            <person name="Gilroy R."/>
        </authorList>
    </citation>
    <scope>NUCLEOTIDE SEQUENCE</scope>
    <source>
        <strain evidence="2">ChiHejej3B27-2180</strain>
    </source>
</reference>
<organism evidence="2 3">
    <name type="scientific">Candidatus Limosilactobacillus merdipullorum</name>
    <dbReference type="NCBI Taxonomy" id="2838653"/>
    <lineage>
        <taxon>Bacteria</taxon>
        <taxon>Bacillati</taxon>
        <taxon>Bacillota</taxon>
        <taxon>Bacilli</taxon>
        <taxon>Lactobacillales</taxon>
        <taxon>Lactobacillaceae</taxon>
        <taxon>Limosilactobacillus</taxon>
    </lineage>
</organism>
<keyword evidence="1" id="KW-1133">Transmembrane helix</keyword>
<keyword evidence="1" id="KW-0812">Transmembrane</keyword>
<sequence length="119" mass="12985">MPKSKNRGTILIIVGIILAIVGLWIIYQDFKPEIGLLLHLNAHNKAKLMVMMRSHGLPDMLLLILLVAILNSIPGLSNSVICLFAGLCFGPWIGLAINWTGNILGNLTVYSLLSKLTLP</sequence>
<evidence type="ECO:0000313" key="3">
    <source>
        <dbReference type="Proteomes" id="UP000886878"/>
    </source>
</evidence>
<evidence type="ECO:0000313" key="2">
    <source>
        <dbReference type="EMBL" id="HIW70553.1"/>
    </source>
</evidence>
<gene>
    <name evidence="2" type="ORF">H9876_04155</name>
</gene>
<dbReference type="AlphaFoldDB" id="A0A9D1QPV3"/>
<comment type="caution">
    <text evidence="2">The sequence shown here is derived from an EMBL/GenBank/DDBJ whole genome shotgun (WGS) entry which is preliminary data.</text>
</comment>
<reference evidence="2" key="1">
    <citation type="journal article" date="2021" name="PeerJ">
        <title>Extensive microbial diversity within the chicken gut microbiome revealed by metagenomics and culture.</title>
        <authorList>
            <person name="Gilroy R."/>
            <person name="Ravi A."/>
            <person name="Getino M."/>
            <person name="Pursley I."/>
            <person name="Horton D.L."/>
            <person name="Alikhan N.F."/>
            <person name="Baker D."/>
            <person name="Gharbi K."/>
            <person name="Hall N."/>
            <person name="Watson M."/>
            <person name="Adriaenssens E.M."/>
            <person name="Foster-Nyarko E."/>
            <person name="Jarju S."/>
            <person name="Secka A."/>
            <person name="Antonio M."/>
            <person name="Oren A."/>
            <person name="Chaudhuri R.R."/>
            <person name="La Ragione R."/>
            <person name="Hildebrand F."/>
            <person name="Pallen M.J."/>
        </authorList>
    </citation>
    <scope>NUCLEOTIDE SEQUENCE</scope>
    <source>
        <strain evidence="2">ChiHejej3B27-2180</strain>
    </source>
</reference>
<accession>A0A9D1QPV3</accession>
<proteinExistence type="predicted"/>
<dbReference type="Proteomes" id="UP000886878">
    <property type="component" value="Unassembled WGS sequence"/>
</dbReference>
<name>A0A9D1QPV3_9LACO</name>
<feature type="non-terminal residue" evidence="2">
    <location>
        <position position="119"/>
    </location>
</feature>
<keyword evidence="1" id="KW-0472">Membrane</keyword>
<evidence type="ECO:0000256" key="1">
    <source>
        <dbReference type="SAM" id="Phobius"/>
    </source>
</evidence>
<protein>
    <recommendedName>
        <fullName evidence="4">TVP38/TMEM64 family protein</fullName>
    </recommendedName>
</protein>